<organism evidence="2 5">
    <name type="scientific">Thermus scotoductus</name>
    <dbReference type="NCBI Taxonomy" id="37636"/>
    <lineage>
        <taxon>Bacteria</taxon>
        <taxon>Thermotogati</taxon>
        <taxon>Deinococcota</taxon>
        <taxon>Deinococci</taxon>
        <taxon>Thermales</taxon>
        <taxon>Thermaceae</taxon>
        <taxon>Thermus</taxon>
    </lineage>
</organism>
<dbReference type="GO" id="GO:0000150">
    <property type="term" value="F:DNA strand exchange activity"/>
    <property type="evidence" value="ECO:0007669"/>
    <property type="project" value="InterPro"/>
</dbReference>
<evidence type="ECO:0000313" key="7">
    <source>
        <dbReference type="Proteomes" id="UP000287155"/>
    </source>
</evidence>
<comment type="caution">
    <text evidence="2">The sequence shown here is derived from an EMBL/GenBank/DDBJ whole genome shotgun (WGS) entry which is preliminary data.</text>
</comment>
<dbReference type="FunFam" id="3.40.50.1390:FF:000002">
    <property type="entry name" value="ORF1 in transposon ISC1904"/>
    <property type="match status" value="1"/>
</dbReference>
<dbReference type="PATRIC" id="fig|37636.3.peg.2141"/>
<gene>
    <name evidence="2" type="ORF">AN926_12195</name>
    <name evidence="4" type="ORF">CSW27_07595</name>
    <name evidence="3" type="ORF">CSW45_06295</name>
</gene>
<dbReference type="SUPFAM" id="SSF53041">
    <property type="entry name" value="Resolvase-like"/>
    <property type="match status" value="1"/>
</dbReference>
<evidence type="ECO:0000313" key="5">
    <source>
        <dbReference type="Proteomes" id="UP000053099"/>
    </source>
</evidence>
<proteinExistence type="predicted"/>
<feature type="domain" description="Resolvase/invertase-type recombinase catalytic" evidence="1">
    <location>
        <begin position="53"/>
        <end position="191"/>
    </location>
</feature>
<dbReference type="NCBIfam" id="NF033518">
    <property type="entry name" value="transpos_IS607"/>
    <property type="match status" value="1"/>
</dbReference>
<dbReference type="Proteomes" id="UP000053099">
    <property type="component" value="Unassembled WGS sequence"/>
</dbReference>
<dbReference type="PANTHER" id="PTHR36172:SF1">
    <property type="entry name" value="RESOLVASE-RELATED"/>
    <property type="match status" value="1"/>
</dbReference>
<dbReference type="Proteomes" id="UP000286910">
    <property type="component" value="Unassembled WGS sequence"/>
</dbReference>
<dbReference type="InterPro" id="IPR036162">
    <property type="entry name" value="Resolvase-like_N_sf"/>
</dbReference>
<dbReference type="Gene3D" id="3.40.50.1390">
    <property type="entry name" value="Resolvase, N-terminal catalytic domain"/>
    <property type="match status" value="1"/>
</dbReference>
<dbReference type="Pfam" id="PF00239">
    <property type="entry name" value="Resolvase"/>
    <property type="match status" value="1"/>
</dbReference>
<dbReference type="EMBL" id="LJJR01000050">
    <property type="protein sequence ID" value="KPD25482.1"/>
    <property type="molecule type" value="Genomic_DNA"/>
</dbReference>
<dbReference type="PROSITE" id="PS51736">
    <property type="entry name" value="RECOMBINASES_3"/>
    <property type="match status" value="1"/>
</dbReference>
<dbReference type="EMBL" id="PELR01000164">
    <property type="protein sequence ID" value="RTH03817.1"/>
    <property type="molecule type" value="Genomic_DNA"/>
</dbReference>
<evidence type="ECO:0000313" key="6">
    <source>
        <dbReference type="Proteomes" id="UP000286910"/>
    </source>
</evidence>
<dbReference type="InterPro" id="IPR006119">
    <property type="entry name" value="Resolv_N"/>
</dbReference>
<accession>A0A0N1KNW8</accession>
<dbReference type="Gene3D" id="1.10.287.2170">
    <property type="match status" value="1"/>
</dbReference>
<dbReference type="EMBL" id="PEMJ01000225">
    <property type="protein sequence ID" value="RTI14266.1"/>
    <property type="molecule type" value="Genomic_DNA"/>
</dbReference>
<evidence type="ECO:0000259" key="1">
    <source>
        <dbReference type="PROSITE" id="PS51736"/>
    </source>
</evidence>
<evidence type="ECO:0000313" key="2">
    <source>
        <dbReference type="EMBL" id="KPD25482.1"/>
    </source>
</evidence>
<dbReference type="PANTHER" id="PTHR36172">
    <property type="match status" value="1"/>
</dbReference>
<reference evidence="2 5" key="1">
    <citation type="submission" date="2015-09" db="EMBL/GenBank/DDBJ databases">
        <title>Draft genome sequence of Thermus scotoductus strain K1 isolated from a geothermal spring in Nagorno-Karabakh, Armenia.</title>
        <authorList>
            <person name="Saghatelyan A."/>
            <person name="Poghosyan L."/>
            <person name="Panosyan H."/>
            <person name="Birkeland N.-K."/>
        </authorList>
    </citation>
    <scope>NUCLEOTIDE SEQUENCE [LARGE SCALE GENOMIC DNA]</scope>
    <source>
        <strain evidence="2 5">K1</strain>
    </source>
</reference>
<dbReference type="AlphaFoldDB" id="A0A0N1KNW8"/>
<dbReference type="GO" id="GO:0003677">
    <property type="term" value="F:DNA binding"/>
    <property type="evidence" value="ECO:0007669"/>
    <property type="project" value="InterPro"/>
</dbReference>
<dbReference type="Proteomes" id="UP000287155">
    <property type="component" value="Unassembled WGS sequence"/>
</dbReference>
<dbReference type="SMART" id="SM00857">
    <property type="entry name" value="Resolvase"/>
    <property type="match status" value="1"/>
</dbReference>
<dbReference type="InterPro" id="IPR048046">
    <property type="entry name" value="Transpos_IS607"/>
</dbReference>
<name>A0A0N1KNW8_THESC</name>
<sequence>MKLSHWARKHGIPYRTAWKWFKQGILPARAIQLPTGTILVLEEEEEVRLPQDAAAIYTRVSVHEARDDLERQVQRLQDYAAARGYRVVRVVKEVASGLNDRRPRLEKLLLEKDYGVLLVEHRDRLTRFGFRYLELLLHEQGKRVEVVNEADTPRADLIEDFVAVIYSFAARLYGLRGKRKARKIVSELVDEAREANG</sequence>
<dbReference type="InterPro" id="IPR051491">
    <property type="entry name" value="Recombinase/Transposase-rel"/>
</dbReference>
<evidence type="ECO:0000313" key="3">
    <source>
        <dbReference type="EMBL" id="RTH03817.1"/>
    </source>
</evidence>
<protein>
    <submittedName>
        <fullName evidence="3">IS607 family transposase</fullName>
    </submittedName>
    <submittedName>
        <fullName evidence="2">Resolvase</fullName>
    </submittedName>
</protein>
<evidence type="ECO:0000313" key="4">
    <source>
        <dbReference type="EMBL" id="RTI14266.1"/>
    </source>
</evidence>
<reference evidence="6 7" key="2">
    <citation type="journal article" date="2019" name="Extremophiles">
        <title>Biogeography of thermophiles and predominance of Thermus scotoductus in domestic water heaters.</title>
        <authorList>
            <person name="Wilpiszeski R.L."/>
            <person name="Zhang Z."/>
            <person name="House C.H."/>
        </authorList>
    </citation>
    <scope>NUCLEOTIDE SEQUENCE [LARGE SCALE GENOMIC DNA]</scope>
    <source>
        <strain evidence="4 7">14_S14</strain>
        <strain evidence="3 6">32_S32</strain>
    </source>
</reference>